<feature type="compositionally biased region" description="Polar residues" evidence="8">
    <location>
        <begin position="209"/>
        <end position="226"/>
    </location>
</feature>
<comment type="subcellular location">
    <subcellularLocation>
        <location evidence="1">Cell membrane</location>
        <topology evidence="1">Multi-pass membrane protein</topology>
    </subcellularLocation>
</comment>
<feature type="transmembrane region" description="Helical" evidence="9">
    <location>
        <begin position="865"/>
        <end position="892"/>
    </location>
</feature>
<keyword evidence="7" id="KW-0175">Coiled coil</keyword>
<dbReference type="EMBL" id="CP002209">
    <property type="protein sequence ID" value="ADN74718.1"/>
    <property type="molecule type" value="Genomic_DNA"/>
</dbReference>
<keyword evidence="3" id="KW-1003">Cell membrane</keyword>
<keyword evidence="16" id="KW-1185">Reference proteome</keyword>
<dbReference type="Gene3D" id="1.10.287.1260">
    <property type="match status" value="1"/>
</dbReference>
<evidence type="ECO:0000259" key="14">
    <source>
        <dbReference type="Pfam" id="PF21088"/>
    </source>
</evidence>
<dbReference type="InterPro" id="IPR049142">
    <property type="entry name" value="MS_channel_1st"/>
</dbReference>
<dbReference type="FunFam" id="2.30.30.60:FF:000001">
    <property type="entry name" value="MscS Mechanosensitive ion channel"/>
    <property type="match status" value="1"/>
</dbReference>
<dbReference type="InterPro" id="IPR010920">
    <property type="entry name" value="LSM_dom_sf"/>
</dbReference>
<evidence type="ECO:0000256" key="2">
    <source>
        <dbReference type="ARBA" id="ARBA00008017"/>
    </source>
</evidence>
<dbReference type="AlphaFoldDB" id="E1SPQ4"/>
<dbReference type="Proteomes" id="UP000006683">
    <property type="component" value="Chromosome"/>
</dbReference>
<evidence type="ECO:0000256" key="1">
    <source>
        <dbReference type="ARBA" id="ARBA00004651"/>
    </source>
</evidence>
<dbReference type="KEGG" id="fbl:Fbal_0504"/>
<evidence type="ECO:0000313" key="16">
    <source>
        <dbReference type="Proteomes" id="UP000006683"/>
    </source>
</evidence>
<dbReference type="Pfam" id="PF12794">
    <property type="entry name" value="MscS_TM"/>
    <property type="match status" value="1"/>
</dbReference>
<feature type="signal peptide" evidence="10">
    <location>
        <begin position="1"/>
        <end position="19"/>
    </location>
</feature>
<feature type="transmembrane region" description="Helical" evidence="9">
    <location>
        <begin position="472"/>
        <end position="495"/>
    </location>
</feature>
<dbReference type="Pfam" id="PF21082">
    <property type="entry name" value="MS_channel_3rd"/>
    <property type="match status" value="1"/>
</dbReference>
<evidence type="ECO:0000256" key="3">
    <source>
        <dbReference type="ARBA" id="ARBA00022475"/>
    </source>
</evidence>
<dbReference type="PANTHER" id="PTHR30347">
    <property type="entry name" value="POTASSIUM CHANNEL RELATED"/>
    <property type="match status" value="1"/>
</dbReference>
<feature type="region of interest" description="Disordered" evidence="8">
    <location>
        <begin position="207"/>
        <end position="226"/>
    </location>
</feature>
<keyword evidence="6 9" id="KW-0472">Membrane</keyword>
<feature type="domain" description="Mechanosensitive ion channel MscS C-terminal" evidence="13">
    <location>
        <begin position="955"/>
        <end position="1034"/>
    </location>
</feature>
<dbReference type="STRING" id="550540.Fbal_0504"/>
<evidence type="ECO:0000259" key="11">
    <source>
        <dbReference type="Pfam" id="PF00924"/>
    </source>
</evidence>
<feature type="domain" description="Mechanosensitive ion channel MscS" evidence="11">
    <location>
        <begin position="880"/>
        <end position="945"/>
    </location>
</feature>
<evidence type="ECO:0000256" key="8">
    <source>
        <dbReference type="SAM" id="MobiDB-lite"/>
    </source>
</evidence>
<dbReference type="SUPFAM" id="SSF50182">
    <property type="entry name" value="Sm-like ribonucleoproteins"/>
    <property type="match status" value="1"/>
</dbReference>
<dbReference type="HOGENOM" id="CLU_007829_2_0_6"/>
<feature type="coiled-coil region" evidence="7">
    <location>
        <begin position="226"/>
        <end position="260"/>
    </location>
</feature>
<dbReference type="InterPro" id="IPR011066">
    <property type="entry name" value="MscS_channel_C_sf"/>
</dbReference>
<evidence type="ECO:0000256" key="9">
    <source>
        <dbReference type="SAM" id="Phobius"/>
    </source>
</evidence>
<dbReference type="Gene3D" id="2.30.30.60">
    <property type="match status" value="1"/>
</dbReference>
<dbReference type="InterPro" id="IPR011014">
    <property type="entry name" value="MscS_channel_TM-2"/>
</dbReference>
<dbReference type="Gene3D" id="3.30.70.100">
    <property type="match status" value="1"/>
</dbReference>
<dbReference type="GO" id="GO:0005886">
    <property type="term" value="C:plasma membrane"/>
    <property type="evidence" value="ECO:0007669"/>
    <property type="project" value="UniProtKB-SubCell"/>
</dbReference>
<dbReference type="OrthoDB" id="9799209at2"/>
<name>E1SPQ4_FERBD</name>
<feature type="transmembrane region" description="Helical" evidence="9">
    <location>
        <begin position="507"/>
        <end position="529"/>
    </location>
</feature>
<dbReference type="PROSITE" id="PS01246">
    <property type="entry name" value="UPF0003"/>
    <property type="match status" value="1"/>
</dbReference>
<feature type="transmembrane region" description="Helical" evidence="9">
    <location>
        <begin position="585"/>
        <end position="602"/>
    </location>
</feature>
<dbReference type="InterPro" id="IPR023408">
    <property type="entry name" value="MscS_beta-dom_sf"/>
</dbReference>
<gene>
    <name evidence="15" type="ordered locus">Fbal_0504</name>
</gene>
<feature type="domain" description="Mechanosensitive ion channel inner membrane" evidence="12">
    <location>
        <begin position="432"/>
        <end position="776"/>
    </location>
</feature>
<feature type="transmembrane region" description="Helical" evidence="9">
    <location>
        <begin position="789"/>
        <end position="810"/>
    </location>
</feature>
<protein>
    <submittedName>
        <fullName evidence="15">MscS Mechanosensitive ion channel</fullName>
    </submittedName>
</protein>
<dbReference type="InterPro" id="IPR006685">
    <property type="entry name" value="MscS_channel_2nd"/>
</dbReference>
<dbReference type="GeneID" id="67180745"/>
<dbReference type="InterPro" id="IPR025692">
    <property type="entry name" value="MscS_IM_dom1"/>
</dbReference>
<reference evidence="15 16" key="1">
    <citation type="journal article" date="2010" name="Stand. Genomic Sci.">
        <title>Complete genome sequence of Ferrimonas balearica type strain (PAT).</title>
        <authorList>
            <person name="Nolan M."/>
            <person name="Sikorski J."/>
            <person name="Davenport K."/>
            <person name="Lucas S."/>
            <person name="Glavina Del Rio T."/>
            <person name="Tice H."/>
            <person name="Cheng J."/>
            <person name="Goodwin L."/>
            <person name="Pitluck S."/>
            <person name="Liolios K."/>
            <person name="Ivanova N."/>
            <person name="Mavromatis K."/>
            <person name="Ovchinnikova G."/>
            <person name="Pati A."/>
            <person name="Chen A."/>
            <person name="Palaniappan K."/>
            <person name="Land M."/>
            <person name="Hauser L."/>
            <person name="Chang Y."/>
            <person name="Jeffries C."/>
            <person name="Tapia R."/>
            <person name="Brettin T."/>
            <person name="Detter J."/>
            <person name="Han C."/>
            <person name="Yasawong M."/>
            <person name="Rohde M."/>
            <person name="Tindall B."/>
            <person name="Goker M."/>
            <person name="Woyke T."/>
            <person name="Bristow J."/>
            <person name="Eisen J."/>
            <person name="Markowitz V."/>
            <person name="Hugenholtz P."/>
            <person name="Kyrpides N."/>
            <person name="Klenk H."/>
            <person name="Lapidus A."/>
        </authorList>
    </citation>
    <scope>NUCLEOTIDE SEQUENCE [LARGE SCALE GENOMIC DNA]</scope>
    <source>
        <strain evidence="16">DSM 9799 / CCM 4581 / KCTC 23876 / PAT</strain>
    </source>
</reference>
<feature type="transmembrane region" description="Helical" evidence="9">
    <location>
        <begin position="561"/>
        <end position="579"/>
    </location>
</feature>
<feature type="transmembrane region" description="Helical" evidence="9">
    <location>
        <begin position="630"/>
        <end position="651"/>
    </location>
</feature>
<keyword evidence="4 9" id="KW-0812">Transmembrane</keyword>
<dbReference type="eggNOG" id="COG3264">
    <property type="taxonomic scope" value="Bacteria"/>
</dbReference>
<feature type="chain" id="PRO_5003151568" evidence="10">
    <location>
        <begin position="20"/>
        <end position="1057"/>
    </location>
</feature>
<evidence type="ECO:0000256" key="7">
    <source>
        <dbReference type="SAM" id="Coils"/>
    </source>
</evidence>
<dbReference type="InterPro" id="IPR049278">
    <property type="entry name" value="MS_channel_C"/>
</dbReference>
<dbReference type="SUPFAM" id="SSF82861">
    <property type="entry name" value="Mechanosensitive channel protein MscS (YggB), transmembrane region"/>
    <property type="match status" value="1"/>
</dbReference>
<evidence type="ECO:0000313" key="15">
    <source>
        <dbReference type="EMBL" id="ADN74718.1"/>
    </source>
</evidence>
<dbReference type="eggNOG" id="COG4942">
    <property type="taxonomic scope" value="Bacteria"/>
</dbReference>
<comment type="similarity">
    <text evidence="2">Belongs to the MscS (TC 1.A.23) family.</text>
</comment>
<feature type="domain" description="Mechanosensitive ion channel transmembrane helices 2/3" evidence="14">
    <location>
        <begin position="838"/>
        <end position="878"/>
    </location>
</feature>
<evidence type="ECO:0000256" key="10">
    <source>
        <dbReference type="SAM" id="SignalP"/>
    </source>
</evidence>
<dbReference type="Pfam" id="PF00924">
    <property type="entry name" value="MS_channel_2nd"/>
    <property type="match status" value="1"/>
</dbReference>
<feature type="transmembrane region" description="Helical" evidence="9">
    <location>
        <begin position="746"/>
        <end position="769"/>
    </location>
</feature>
<dbReference type="PANTHER" id="PTHR30347:SF9">
    <property type="entry name" value="MINICONDUCTANCE MECHANOSENSITIVE CHANNEL MSCM"/>
    <property type="match status" value="1"/>
</dbReference>
<dbReference type="GO" id="GO:0008381">
    <property type="term" value="F:mechanosensitive monoatomic ion channel activity"/>
    <property type="evidence" value="ECO:0007669"/>
    <property type="project" value="UniProtKB-ARBA"/>
</dbReference>
<organism evidence="15 16">
    <name type="scientific">Ferrimonas balearica (strain DSM 9799 / CCM 4581 / KCTC 23876 / PAT)</name>
    <dbReference type="NCBI Taxonomy" id="550540"/>
    <lineage>
        <taxon>Bacteria</taxon>
        <taxon>Pseudomonadati</taxon>
        <taxon>Pseudomonadota</taxon>
        <taxon>Gammaproteobacteria</taxon>
        <taxon>Alteromonadales</taxon>
        <taxon>Ferrimonadaceae</taxon>
        <taxon>Ferrimonas</taxon>
    </lineage>
</organism>
<feature type="transmembrane region" description="Helical" evidence="9">
    <location>
        <begin position="657"/>
        <end position="678"/>
    </location>
</feature>
<evidence type="ECO:0000259" key="12">
    <source>
        <dbReference type="Pfam" id="PF12794"/>
    </source>
</evidence>
<dbReference type="RefSeq" id="WP_013344024.1">
    <property type="nucleotide sequence ID" value="NC_014541.1"/>
</dbReference>
<feature type="transmembrane region" description="Helical" evidence="9">
    <location>
        <begin position="432"/>
        <end position="451"/>
    </location>
</feature>
<feature type="region of interest" description="Disordered" evidence="8">
    <location>
        <begin position="703"/>
        <end position="727"/>
    </location>
</feature>
<accession>E1SPQ4</accession>
<feature type="transmembrane region" description="Helical" evidence="9">
    <location>
        <begin position="841"/>
        <end position="859"/>
    </location>
</feature>
<evidence type="ECO:0000256" key="4">
    <source>
        <dbReference type="ARBA" id="ARBA00022692"/>
    </source>
</evidence>
<dbReference type="SUPFAM" id="SSF82689">
    <property type="entry name" value="Mechanosensitive channel protein MscS (YggB), C-terminal domain"/>
    <property type="match status" value="1"/>
</dbReference>
<sequence length="1057" mass="119210">MRRLFLPLLALLVAFSVQANSPFSLERRLSPFGAQENTQTTAEQWQAQQQQLAKEQAQYQSLLTEFPVRQAELQSQLNRTLPTEVDEGQGLAQQLSLVHLELQELKASARALSDMRTEMRDRIATLPQLEQQATAQLRLNASGSEALRQARTGYFTQLLETVRTEQKALPLQLQLIQLRERLVHNQQVAQEQRLANLNDAITAERRAQSRSAITTTLPRASGDPSLSQISEENAELARALARINGRLEQLGNQIVEAELADKQLSTHLSETQEQLQWGGASAAFGEALIRQLKVLKKQPITTDTSRQLSQSRLARYDYEQQREPLQRRLRATDSKDPSKELLQRQLELLDQLIGAHEQLVLDLTRLKIQQEQLQLQSDRFRRLINEHLFWLPNNRPLDRNWSGELALSLSWLTDAQRIAELKAAYQQNSTAWSLWLVLVTIVVVLSDLLKGPYARIQGRQARYIGNVTLDRFSASVAALLTSVAFSLLAPLPLWAAGALLYISEGHLFAQALGKALLFAAVPIQLYWSIHQLSRPDGLMIAHFRRYPPLVNHVLRFLRKSLWVATPLIILVVMTEALDLEMIKASLGRGAFLVLCLVLAYFYRRLSGFASQYHHHHSRGHDSRRRLLEKLIWLALIVVPLVAVVLAARGYYYSAQQVLSQAQLTVLLALLFLLAYLMVKRWTLIERRRLQFERAKAKRAEALAQREREKAEGIPASSAEGQLEGGDEPQIDLDTISTQSLSLMRSLMVLAFFLSLIALWSQTHSAMFSFLEGITLWSSTQMVDGVEQTVPITLMSFATAAMVAVFTAMIARNLPGLLELVLLQRLELSPGTGFAITSVSKYVIYTVGVFVTFSLLGLAWNKLQWLIAALTFGLAFGLQEIFANFISGIIILFEKPIRIGDTVTIRDLTGTVSKIQIRATTIVDWDRKEIIVPNKAFITEQLVNWSLSDPITRVCMTISVARDSDPALVEALLHQAVKECPLSLEQPEPEIYFGGFGSHTQDFELRAYADEMGKRWPLRHDLHMRIIAKFREAGVVLAYPQMDLHIKSGDVKESGLIR</sequence>
<keyword evidence="10" id="KW-0732">Signal</keyword>
<dbReference type="InterPro" id="IPR052702">
    <property type="entry name" value="MscS-like_channel"/>
</dbReference>
<dbReference type="InterPro" id="IPR006686">
    <property type="entry name" value="MscS_channel_CS"/>
</dbReference>
<proteinExistence type="inferred from homology"/>
<evidence type="ECO:0000256" key="6">
    <source>
        <dbReference type="ARBA" id="ARBA00023136"/>
    </source>
</evidence>
<evidence type="ECO:0000256" key="5">
    <source>
        <dbReference type="ARBA" id="ARBA00022989"/>
    </source>
</evidence>
<dbReference type="Pfam" id="PF21088">
    <property type="entry name" value="MS_channel_1st"/>
    <property type="match status" value="1"/>
</dbReference>
<evidence type="ECO:0000259" key="13">
    <source>
        <dbReference type="Pfam" id="PF21082"/>
    </source>
</evidence>
<keyword evidence="5 9" id="KW-1133">Transmembrane helix</keyword>